<dbReference type="OrthoDB" id="8535430at2"/>
<keyword evidence="7" id="KW-1185">Reference proteome</keyword>
<evidence type="ECO:0000259" key="5">
    <source>
        <dbReference type="PROSITE" id="PS50977"/>
    </source>
</evidence>
<evidence type="ECO:0000256" key="1">
    <source>
        <dbReference type="ARBA" id="ARBA00023015"/>
    </source>
</evidence>
<name>A0A4R2F2U9_9GAMM</name>
<feature type="DNA-binding region" description="H-T-H motif" evidence="4">
    <location>
        <begin position="40"/>
        <end position="59"/>
    </location>
</feature>
<evidence type="ECO:0000313" key="7">
    <source>
        <dbReference type="Proteomes" id="UP000294832"/>
    </source>
</evidence>
<comment type="caution">
    <text evidence="6">The sequence shown here is derived from an EMBL/GenBank/DDBJ whole genome shotgun (WGS) entry which is preliminary data.</text>
</comment>
<dbReference type="PANTHER" id="PTHR30055:SF148">
    <property type="entry name" value="TETR-FAMILY TRANSCRIPTIONAL REGULATOR"/>
    <property type="match status" value="1"/>
</dbReference>
<dbReference type="InterPro" id="IPR009057">
    <property type="entry name" value="Homeodomain-like_sf"/>
</dbReference>
<dbReference type="PRINTS" id="PR00455">
    <property type="entry name" value="HTHTETR"/>
</dbReference>
<proteinExistence type="predicted"/>
<keyword evidence="1" id="KW-0805">Transcription regulation</keyword>
<dbReference type="Gene3D" id="1.10.10.60">
    <property type="entry name" value="Homeodomain-like"/>
    <property type="match status" value="1"/>
</dbReference>
<organism evidence="6 7">
    <name type="scientific">Shewanella fodinae</name>
    <dbReference type="NCBI Taxonomy" id="552357"/>
    <lineage>
        <taxon>Bacteria</taxon>
        <taxon>Pseudomonadati</taxon>
        <taxon>Pseudomonadota</taxon>
        <taxon>Gammaproteobacteria</taxon>
        <taxon>Alteromonadales</taxon>
        <taxon>Shewanellaceae</taxon>
        <taxon>Shewanella</taxon>
    </lineage>
</organism>
<accession>A0A4R2F2U9</accession>
<dbReference type="SUPFAM" id="SSF48498">
    <property type="entry name" value="Tetracyclin repressor-like, C-terminal domain"/>
    <property type="match status" value="1"/>
</dbReference>
<dbReference type="Gene3D" id="1.10.357.10">
    <property type="entry name" value="Tetracycline Repressor, domain 2"/>
    <property type="match status" value="1"/>
</dbReference>
<dbReference type="PANTHER" id="PTHR30055">
    <property type="entry name" value="HTH-TYPE TRANSCRIPTIONAL REGULATOR RUTR"/>
    <property type="match status" value="1"/>
</dbReference>
<protein>
    <submittedName>
        <fullName evidence="6">TetR family transcriptional regulator</fullName>
    </submittedName>
</protein>
<dbReference type="Proteomes" id="UP000294832">
    <property type="component" value="Unassembled WGS sequence"/>
</dbReference>
<dbReference type="SUPFAM" id="SSF46689">
    <property type="entry name" value="Homeodomain-like"/>
    <property type="match status" value="1"/>
</dbReference>
<dbReference type="InterPro" id="IPR036271">
    <property type="entry name" value="Tet_transcr_reg_TetR-rel_C_sf"/>
</dbReference>
<dbReference type="InterPro" id="IPR050109">
    <property type="entry name" value="HTH-type_TetR-like_transc_reg"/>
</dbReference>
<dbReference type="GO" id="GO:0000976">
    <property type="term" value="F:transcription cis-regulatory region binding"/>
    <property type="evidence" value="ECO:0007669"/>
    <property type="project" value="TreeGrafter"/>
</dbReference>
<evidence type="ECO:0000313" key="6">
    <source>
        <dbReference type="EMBL" id="TCN79614.1"/>
    </source>
</evidence>
<dbReference type="AlphaFoldDB" id="A0A4R2F2U9"/>
<evidence type="ECO:0000256" key="4">
    <source>
        <dbReference type="PROSITE-ProRule" id="PRU00335"/>
    </source>
</evidence>
<keyword evidence="3" id="KW-0804">Transcription</keyword>
<dbReference type="InterPro" id="IPR023772">
    <property type="entry name" value="DNA-bd_HTH_TetR-type_CS"/>
</dbReference>
<dbReference type="InterPro" id="IPR011075">
    <property type="entry name" value="TetR_C"/>
</dbReference>
<dbReference type="GO" id="GO:0003700">
    <property type="term" value="F:DNA-binding transcription factor activity"/>
    <property type="evidence" value="ECO:0007669"/>
    <property type="project" value="TreeGrafter"/>
</dbReference>
<dbReference type="PROSITE" id="PS01081">
    <property type="entry name" value="HTH_TETR_1"/>
    <property type="match status" value="1"/>
</dbReference>
<reference evidence="6 7" key="1">
    <citation type="submission" date="2019-03" db="EMBL/GenBank/DDBJ databases">
        <title>Freshwater and sediment microbial communities from various areas in North America, analyzing microbe dynamics in response to fracking.</title>
        <authorList>
            <person name="Lamendella R."/>
        </authorList>
    </citation>
    <scope>NUCLEOTIDE SEQUENCE [LARGE SCALE GENOMIC DNA]</scope>
    <source>
        <strain evidence="6 7">74A</strain>
    </source>
</reference>
<dbReference type="InterPro" id="IPR001647">
    <property type="entry name" value="HTH_TetR"/>
</dbReference>
<dbReference type="Pfam" id="PF16859">
    <property type="entry name" value="TetR_C_11"/>
    <property type="match status" value="1"/>
</dbReference>
<dbReference type="Pfam" id="PF00440">
    <property type="entry name" value="TetR_N"/>
    <property type="match status" value="1"/>
</dbReference>
<gene>
    <name evidence="6" type="ORF">EDC91_13232</name>
</gene>
<evidence type="ECO:0000256" key="2">
    <source>
        <dbReference type="ARBA" id="ARBA00023125"/>
    </source>
</evidence>
<dbReference type="EMBL" id="SLWF01000032">
    <property type="protein sequence ID" value="TCN79614.1"/>
    <property type="molecule type" value="Genomic_DNA"/>
</dbReference>
<sequence>MTSPEKATATVGRKRNHKLDEAILESAIDILAEAGFDGMTMDMVSTQAKVGKATVYRRWSSKAELVRDAMVHMSRNSLNIEHLPDTGTLRSDLMALLKPHSLEYSERKLKVLAGLGSFYAGYQEIAEDAMQGIFEPWSVLNRTLMLRAQERGEISPQADIDMACEIIVAMVTYHSRIEHRVFSKEDYAALLDHILLPALKHAEG</sequence>
<keyword evidence="2 4" id="KW-0238">DNA-binding</keyword>
<evidence type="ECO:0000256" key="3">
    <source>
        <dbReference type="ARBA" id="ARBA00023163"/>
    </source>
</evidence>
<feature type="domain" description="HTH tetR-type" evidence="5">
    <location>
        <begin position="17"/>
        <end position="77"/>
    </location>
</feature>
<dbReference type="RefSeq" id="WP_133040173.1">
    <property type="nucleotide sequence ID" value="NZ_SLWF01000032.1"/>
</dbReference>
<dbReference type="PROSITE" id="PS50977">
    <property type="entry name" value="HTH_TETR_2"/>
    <property type="match status" value="1"/>
</dbReference>